<feature type="region of interest" description="Disordered" evidence="1">
    <location>
        <begin position="1"/>
        <end position="34"/>
    </location>
</feature>
<dbReference type="AlphaFoldDB" id="A0A3P6QZY6"/>
<dbReference type="OrthoDB" id="5787578at2759"/>
<keyword evidence="3" id="KW-1185">Reference proteome</keyword>
<protein>
    <submittedName>
        <fullName evidence="2">Uncharacterized protein</fullName>
    </submittedName>
</protein>
<sequence>VGSLEDDQRARSPARRREREWSPSSRQSHFQSHSNNLGTFATARRMIVHPKFTKSYSYNTFITLNNFGVEVKIFDGTAEIVQWIHKSLRVIRESTITRDPTMSKSNQRCPIFAWASHYQVSYFDCFLLCFIENCMIILDKFAQIAFKSGMFESEAVFTISGSAEVSPE</sequence>
<name>A0A3P6QZY6_CYLGO</name>
<evidence type="ECO:0000256" key="1">
    <source>
        <dbReference type="SAM" id="MobiDB-lite"/>
    </source>
</evidence>
<reference evidence="2 3" key="1">
    <citation type="submission" date="2018-11" db="EMBL/GenBank/DDBJ databases">
        <authorList>
            <consortium name="Pathogen Informatics"/>
        </authorList>
    </citation>
    <scope>NUCLEOTIDE SEQUENCE [LARGE SCALE GENOMIC DNA]</scope>
</reference>
<gene>
    <name evidence="2" type="ORF">CGOC_LOCUS1271</name>
</gene>
<dbReference type="EMBL" id="UYRV01002286">
    <property type="protein sequence ID" value="VDK48413.1"/>
    <property type="molecule type" value="Genomic_DNA"/>
</dbReference>
<dbReference type="Proteomes" id="UP000271889">
    <property type="component" value="Unassembled WGS sequence"/>
</dbReference>
<accession>A0A3P6QZY6</accession>
<proteinExistence type="predicted"/>
<evidence type="ECO:0000313" key="2">
    <source>
        <dbReference type="EMBL" id="VDK48413.1"/>
    </source>
</evidence>
<organism evidence="2 3">
    <name type="scientific">Cylicostephanus goldi</name>
    <name type="common">Nematode worm</name>
    <dbReference type="NCBI Taxonomy" id="71465"/>
    <lineage>
        <taxon>Eukaryota</taxon>
        <taxon>Metazoa</taxon>
        <taxon>Ecdysozoa</taxon>
        <taxon>Nematoda</taxon>
        <taxon>Chromadorea</taxon>
        <taxon>Rhabditida</taxon>
        <taxon>Rhabditina</taxon>
        <taxon>Rhabditomorpha</taxon>
        <taxon>Strongyloidea</taxon>
        <taxon>Strongylidae</taxon>
        <taxon>Cylicostephanus</taxon>
    </lineage>
</organism>
<feature type="non-terminal residue" evidence="2">
    <location>
        <position position="1"/>
    </location>
</feature>
<feature type="compositionally biased region" description="Basic and acidic residues" evidence="1">
    <location>
        <begin position="1"/>
        <end position="21"/>
    </location>
</feature>
<evidence type="ECO:0000313" key="3">
    <source>
        <dbReference type="Proteomes" id="UP000271889"/>
    </source>
</evidence>